<evidence type="ECO:0000313" key="2">
    <source>
        <dbReference type="EMBL" id="KUL32125.1"/>
    </source>
</evidence>
<dbReference type="RefSeq" id="WP_062704740.1">
    <property type="nucleotide sequence ID" value="NZ_LLZG01000231.1"/>
</dbReference>
<dbReference type="OrthoDB" id="134501at2"/>
<sequence>MTPTAVCGCWSVVRADFCHRLAEHRDLAEVLYGAGLPLGLMTADELREAVVKPLPWPGLWWKRELTARLVDDVLDEPGGLPMLSHILLDAVTCEHMRSCQLAEASRWRAADL</sequence>
<dbReference type="AlphaFoldDB" id="A0A124GAG1"/>
<accession>A0A124GAG1</accession>
<evidence type="ECO:0000313" key="3">
    <source>
        <dbReference type="Proteomes" id="UP000053923"/>
    </source>
</evidence>
<keyword evidence="3" id="KW-1185">Reference proteome</keyword>
<gene>
    <name evidence="2" type="ORF">ADL12_23265</name>
</gene>
<dbReference type="EMBL" id="LLZG01000231">
    <property type="protein sequence ID" value="KUL32125.1"/>
    <property type="molecule type" value="Genomic_DNA"/>
</dbReference>
<feature type="domain" description="Novel STAND NTPase 1" evidence="1">
    <location>
        <begin position="12"/>
        <end position="91"/>
    </location>
</feature>
<dbReference type="InterPro" id="IPR049052">
    <property type="entry name" value="nSTAND1"/>
</dbReference>
<evidence type="ECO:0000259" key="1">
    <source>
        <dbReference type="Pfam" id="PF20703"/>
    </source>
</evidence>
<dbReference type="Proteomes" id="UP000053923">
    <property type="component" value="Unassembled WGS sequence"/>
</dbReference>
<comment type="caution">
    <text evidence="2">The sequence shown here is derived from an EMBL/GenBank/DDBJ whole genome shotgun (WGS) entry which is preliminary data.</text>
</comment>
<reference evidence="3" key="1">
    <citation type="submission" date="2015-10" db="EMBL/GenBank/DDBJ databases">
        <authorList>
            <person name="Ju K.-S."/>
            <person name="Doroghazi J.R."/>
            <person name="Metcalf W.W."/>
        </authorList>
    </citation>
    <scope>NUCLEOTIDE SEQUENCE [LARGE SCALE GENOMIC DNA]</scope>
    <source>
        <strain evidence="3">NRRL 3151</strain>
    </source>
</reference>
<name>A0A124GAG1_9ACTN</name>
<organism evidence="2 3">
    <name type="scientific">Streptomyces regalis</name>
    <dbReference type="NCBI Taxonomy" id="68262"/>
    <lineage>
        <taxon>Bacteria</taxon>
        <taxon>Bacillati</taxon>
        <taxon>Actinomycetota</taxon>
        <taxon>Actinomycetes</taxon>
        <taxon>Kitasatosporales</taxon>
        <taxon>Streptomycetaceae</taxon>
        <taxon>Streptomyces</taxon>
    </lineage>
</organism>
<protein>
    <recommendedName>
        <fullName evidence="1">Novel STAND NTPase 1 domain-containing protein</fullName>
    </recommendedName>
</protein>
<dbReference type="Pfam" id="PF20703">
    <property type="entry name" value="nSTAND1"/>
    <property type="match status" value="1"/>
</dbReference>
<proteinExistence type="predicted"/>